<protein>
    <submittedName>
        <fullName evidence="1">Uncharacterized protein</fullName>
    </submittedName>
</protein>
<accession>A0AA48RDQ4</accession>
<name>A0AA48RDQ4_9ZZZZ</name>
<reference evidence="1" key="1">
    <citation type="submission" date="2023-07" db="EMBL/GenBank/DDBJ databases">
        <authorList>
            <person name="Pelsma A.J. K."/>
        </authorList>
    </citation>
    <scope>NUCLEOTIDE SEQUENCE</scope>
</reference>
<dbReference type="AlphaFoldDB" id="A0AA48RDQ4"/>
<organism evidence="1">
    <name type="scientific">freshwater sediment metagenome</name>
    <dbReference type="NCBI Taxonomy" id="556182"/>
    <lineage>
        <taxon>unclassified sequences</taxon>
        <taxon>metagenomes</taxon>
        <taxon>ecological metagenomes</taxon>
    </lineage>
</organism>
<evidence type="ECO:0000313" key="1">
    <source>
        <dbReference type="EMBL" id="CAJ0874053.1"/>
    </source>
</evidence>
<dbReference type="EMBL" id="OY288114">
    <property type="protein sequence ID" value="CAJ0874053.1"/>
    <property type="molecule type" value="Genomic_DNA"/>
</dbReference>
<proteinExistence type="predicted"/>
<gene>
    <name evidence="1" type="ORF">AMST5_02565</name>
</gene>
<sequence>MREFFRTLAPERFDANVAIHSDGSYAYSYDGILIFVPALIQACRAGFLEPHMEAQLKNAAAQLLNEGFSLANYLGRGRYDVTLSRAVVDRRASYFPSRETPVFTIRPRHDGAILIMGSRPNATAPCQLLGTDAEIDGRLIVTLDPGIEVISHNAQSQLPSRGQRNRYQWRIKSPDADPFMIIQPPSTLLRV</sequence>